<dbReference type="Proteomes" id="UP000002313">
    <property type="component" value="Chromosome II"/>
</dbReference>
<dbReference type="OrthoDB" id="2193268at2759"/>
<evidence type="ECO:0000313" key="2">
    <source>
        <dbReference type="Proteomes" id="UP000002313"/>
    </source>
</evidence>
<dbReference type="RefSeq" id="XP_003072504.2">
    <property type="nucleotide sequence ID" value="XM_003072458.2"/>
</dbReference>
<evidence type="ECO:0000313" key="1">
    <source>
        <dbReference type="EMBL" id="ADM11144.2"/>
    </source>
</evidence>
<sequence length="366" mass="42886">MVEIIDKIREIKYADEMDYIVEGLVNNEIEESLRLILDLTNDEKFKSYMKESRYLDEIIQVISEKGVLETTSGMVLEILSRTFNPYSLVDFKGLFKVLAMAFNRCEVENISAESSICVQREANFITEILEKIPIKWYSKFSNHTELRKVVFSLQMCTSRKVIEWNKFLISLLMKHPELGIIDDFASILLKKGRNYEVIANYTMFRENAEKLFLSENFRQCLRRVVIKEFIKDKDYKRPRYMLKGLTPKSLVLPVPETKKKESLGGIEKDSKSLSRKRFLIIILINLLFRDFHLDIPLSLIERAYYSVDEITRCYIAILLLSIEYSEKNTVQSIHVEDLKKDARHLLSISNTCLCEEILNRLIKISS</sequence>
<organism evidence="1 2">
    <name type="scientific">Encephalitozoon intestinalis (strain ATCC 50506)</name>
    <name type="common">Microsporidian parasite</name>
    <name type="synonym">Septata intestinalis</name>
    <dbReference type="NCBI Taxonomy" id="876142"/>
    <lineage>
        <taxon>Eukaryota</taxon>
        <taxon>Fungi</taxon>
        <taxon>Fungi incertae sedis</taxon>
        <taxon>Microsporidia</taxon>
        <taxon>Unikaryonidae</taxon>
        <taxon>Encephalitozoon</taxon>
    </lineage>
</organism>
<dbReference type="VEuPathDB" id="MicrosporidiaDB:Eint_021480"/>
<protein>
    <submittedName>
        <fullName evidence="1">Uncharacterized protein</fullName>
    </submittedName>
</protein>
<reference evidence="1 2" key="1">
    <citation type="journal article" date="2010" name="Nat. Commun.">
        <title>The complete sequence of the smallest known nuclear genome from the microsporidian Encephalitozoon intestinalis.</title>
        <authorList>
            <person name="Corradi N."/>
            <person name="Pombert J.-F."/>
            <person name="Farinelli L."/>
            <person name="Didier E.S."/>
            <person name="Keeling P.J."/>
        </authorList>
    </citation>
    <scope>NUCLEOTIDE SEQUENCE [LARGE SCALE GENOMIC DNA]</scope>
    <source>
        <strain evidence="1 2">ATCC 50506</strain>
    </source>
</reference>
<accession>E0S609</accession>
<dbReference type="KEGG" id="ein:Eint_021480"/>
<name>E0S609_ENCIT</name>
<dbReference type="GeneID" id="9698802"/>
<gene>
    <name evidence="1" type="ORF">Eint_021480</name>
</gene>
<keyword evidence="2" id="KW-1185">Reference proteome</keyword>
<proteinExistence type="predicted"/>
<dbReference type="EMBL" id="CP001943">
    <property type="protein sequence ID" value="ADM11144.2"/>
    <property type="molecule type" value="Genomic_DNA"/>
</dbReference>
<reference evidence="1 2" key="2">
    <citation type="journal article" date="2012" name="Proc. Natl. Acad. Sci. U.S.A.">
        <title>Gain and loss of multiple functionally related, horizontally transferred genes in the reduced genomes of two microsporidian parasites.</title>
        <authorList>
            <person name="Pombert J.-F."/>
            <person name="Selman M."/>
            <person name="Burki F."/>
            <person name="Bardell F.T."/>
            <person name="Farinelli L."/>
            <person name="Solter L.F."/>
            <person name="Whitman D.W."/>
            <person name="Weiss L.M."/>
            <person name="Corradi N."/>
            <person name="Keeling P.J."/>
        </authorList>
    </citation>
    <scope>NUCLEOTIDE SEQUENCE [LARGE SCALE GENOMIC DNA]</scope>
    <source>
        <strain evidence="1 2">ATCC 50506</strain>
    </source>
</reference>
<dbReference type="AlphaFoldDB" id="E0S609"/>
<dbReference type="HOGENOM" id="CLU_783093_0_0_1"/>